<reference evidence="1 2" key="1">
    <citation type="submission" date="2020-08" db="EMBL/GenBank/DDBJ databases">
        <title>Sequencing the genomes of 1000 actinobacteria strains.</title>
        <authorList>
            <person name="Klenk H.-P."/>
        </authorList>
    </citation>
    <scope>NUCLEOTIDE SEQUENCE [LARGE SCALE GENOMIC DNA]</scope>
    <source>
        <strain evidence="1 2">DSM 17945</strain>
    </source>
</reference>
<dbReference type="SUPFAM" id="SSF55729">
    <property type="entry name" value="Acyl-CoA N-acyltransferases (Nat)"/>
    <property type="match status" value="1"/>
</dbReference>
<evidence type="ECO:0000313" key="1">
    <source>
        <dbReference type="EMBL" id="MBB5847563.1"/>
    </source>
</evidence>
<proteinExistence type="predicted"/>
<dbReference type="Proteomes" id="UP000567246">
    <property type="component" value="Unassembled WGS sequence"/>
</dbReference>
<dbReference type="InterPro" id="IPR016181">
    <property type="entry name" value="Acyl_CoA_acyltransferase"/>
</dbReference>
<gene>
    <name evidence="1" type="ORF">HDA33_000127</name>
</gene>
<dbReference type="EMBL" id="JACHMW010000001">
    <property type="protein sequence ID" value="MBB5847563.1"/>
    <property type="molecule type" value="Genomic_DNA"/>
</dbReference>
<organism evidence="1 2">
    <name type="scientific">Micrococcus endophyticus</name>
    <dbReference type="NCBI Taxonomy" id="455343"/>
    <lineage>
        <taxon>Bacteria</taxon>
        <taxon>Bacillati</taxon>
        <taxon>Actinomycetota</taxon>
        <taxon>Actinomycetes</taxon>
        <taxon>Micrococcales</taxon>
        <taxon>Micrococcaceae</taxon>
        <taxon>Micrococcus</taxon>
    </lineage>
</organism>
<evidence type="ECO:0000313" key="2">
    <source>
        <dbReference type="Proteomes" id="UP000567246"/>
    </source>
</evidence>
<dbReference type="GO" id="GO:0016740">
    <property type="term" value="F:transferase activity"/>
    <property type="evidence" value="ECO:0007669"/>
    <property type="project" value="UniProtKB-KW"/>
</dbReference>
<accession>A0A7W9JGN0</accession>
<keyword evidence="1" id="KW-0808">Transferase</keyword>
<comment type="caution">
    <text evidence="1">The sequence shown here is derived from an EMBL/GenBank/DDBJ whole genome shotgun (WGS) entry which is preliminary data.</text>
</comment>
<protein>
    <submittedName>
        <fullName evidence="1">GNAT superfamily N-acetyltransferase</fullName>
    </submittedName>
</protein>
<name>A0A7W9JGN0_9MICC</name>
<dbReference type="AlphaFoldDB" id="A0A7W9JGN0"/>
<keyword evidence="2" id="KW-1185">Reference proteome</keyword>
<sequence length="254" mass="25181">MNGAPSFAGVLALGLARRLGLPDTALLPDDDGAAEPRRLEAVREDAAEAEVLALPWATVVAGPAWFAAACRDVPAEVLGVESALLRTAAGAAPGAGSGGGAAVRSRGEFTLYAAEEPPVLEPSRSVAVSEDPAHALAVAAQAPADDLAEAAAQAWTSSASLVPDDGAGHGLEAPVAAAGHRVSGGILAELGVLTVPRLRGHGLGRYAAAVAMDRAALEGLLPVAHLRAGHPAAHHVAIAVGLEPVGSRTVLALG</sequence>
<dbReference type="RefSeq" id="WP_184169826.1">
    <property type="nucleotide sequence ID" value="NZ_BAABAG010000002.1"/>
</dbReference>